<proteinExistence type="predicted"/>
<dbReference type="SUPFAM" id="SSF101908">
    <property type="entry name" value="Putative isomerase YbhE"/>
    <property type="match status" value="1"/>
</dbReference>
<dbReference type="EMBL" id="RQVS01000006">
    <property type="protein sequence ID" value="RRJ87053.1"/>
    <property type="molecule type" value="Genomic_DNA"/>
</dbReference>
<keyword evidence="3" id="KW-0732">Signal</keyword>
<accession>A0A3P3W2J8</accession>
<reference evidence="5 6" key="1">
    <citation type="submission" date="2018-11" db="EMBL/GenBank/DDBJ databases">
        <title>YIM 102482-1 draft genome.</title>
        <authorList>
            <person name="Li G."/>
            <person name="Jiang Y."/>
        </authorList>
    </citation>
    <scope>NUCLEOTIDE SEQUENCE [LARGE SCALE GENOMIC DNA]</scope>
    <source>
        <strain evidence="5 6">YIM 102482-1</strain>
    </source>
</reference>
<dbReference type="Proteomes" id="UP000274391">
    <property type="component" value="Unassembled WGS sequence"/>
</dbReference>
<protein>
    <submittedName>
        <fullName evidence="5">LPXTG cell wall anchor domain-containing protein</fullName>
    </submittedName>
</protein>
<evidence type="ECO:0000313" key="5">
    <source>
        <dbReference type="EMBL" id="RRJ87053.1"/>
    </source>
</evidence>
<keyword evidence="2" id="KW-1133">Transmembrane helix</keyword>
<keyword evidence="6" id="KW-1185">Reference proteome</keyword>
<evidence type="ECO:0000256" key="3">
    <source>
        <dbReference type="SAM" id="SignalP"/>
    </source>
</evidence>
<gene>
    <name evidence="5" type="ORF">EG850_06530</name>
</gene>
<dbReference type="AlphaFoldDB" id="A0A3P3W2J8"/>
<keyword evidence="2" id="KW-0472">Membrane</keyword>
<feature type="signal peptide" evidence="3">
    <location>
        <begin position="1"/>
        <end position="30"/>
    </location>
</feature>
<dbReference type="OrthoDB" id="5380360at2"/>
<dbReference type="PROSITE" id="PS51841">
    <property type="entry name" value="LTD"/>
    <property type="match status" value="4"/>
</dbReference>
<feature type="region of interest" description="Disordered" evidence="1">
    <location>
        <begin position="888"/>
        <end position="922"/>
    </location>
</feature>
<dbReference type="Gene3D" id="2.60.40.1260">
    <property type="entry name" value="Lamin Tail domain"/>
    <property type="match status" value="4"/>
</dbReference>
<feature type="chain" id="PRO_5038873918" evidence="3">
    <location>
        <begin position="31"/>
        <end position="972"/>
    </location>
</feature>
<dbReference type="InterPro" id="IPR036415">
    <property type="entry name" value="Lamin_tail_dom_sf"/>
</dbReference>
<evidence type="ECO:0000259" key="4">
    <source>
        <dbReference type="PROSITE" id="PS51841"/>
    </source>
</evidence>
<evidence type="ECO:0000313" key="6">
    <source>
        <dbReference type="Proteomes" id="UP000274391"/>
    </source>
</evidence>
<name>A0A3P3W2J8_9MICO</name>
<dbReference type="SUPFAM" id="SSF74853">
    <property type="entry name" value="Lamin A/C globular tail domain"/>
    <property type="match status" value="4"/>
</dbReference>
<evidence type="ECO:0000256" key="1">
    <source>
        <dbReference type="SAM" id="MobiDB-lite"/>
    </source>
</evidence>
<feature type="domain" description="LTD" evidence="4">
    <location>
        <begin position="299"/>
        <end position="415"/>
    </location>
</feature>
<dbReference type="NCBIfam" id="TIGR01167">
    <property type="entry name" value="LPXTG_anchor"/>
    <property type="match status" value="1"/>
</dbReference>
<feature type="domain" description="LTD" evidence="4">
    <location>
        <begin position="25"/>
        <end position="134"/>
    </location>
</feature>
<sequence>MRAIRRLGSVAAALLIGGVGIAAAPLAAVAAPDAGNIVISEVESDGGTPGDWIEFQNIGTESVDLAGYHVRDDQDRDQYTFPAGTIVAPGAFLVIDQLDKAGNGQFDFGLGRADTVRLVDTDGVTVLDQFAWTAHGNPTWARDTTGAWRETAESTKGAANIFPEDIPVEETPGALILNEIDSQPADWIEFVNPGTEALDISGYEIRDNSDDHRWRFPAGSSIAAGEYLVVDAKAEGLIWDQLTDNWVPNTFEAAIGIGGADSIRVYDLTGTIIQETSWTAHAAIDGDQAAATIARCPDTTGAFEIAYITKGAVNECVPPKVVINEVESNGDDTDWVEIKNIGDTPVDISGWTVMDNHPVGHAADVTPVATGTTLAPGAYYVFLGNADFAFGLGANDQATVRDAHGQTVAEYAWTTHAAGVYARCPDGTGEFIDVEISTRGAENTCGNPVVINEVESSGGTPGDWIELYNPSANSLDIGGLIVKDNDDSHAYVIPAGTSIPALGYYVIEEADLGFGLGANDSVRVFSGETLLQETTWSGHAATTWGRCPDATGDFAVTAESTKGALNTCVGDIAVQPWPGNDDVRPVDTTPTFLADTSGLDFTVEGEQGILWVVDNGTGTIWKLNVAADGSFAVADGWADGKRVRFQRDAGNPTAAGPDAEGITVAGDGMLYIAAERDNSNKGANQNTVLMVDPNAGMNARSASTDLVALQEWDLTTILPQVAANTGVETIEWVSDAVLAGQLWDDNTAAPYDPANYPGHGDGLFLLGVENNGQVYAFALGEDGSANIVGVIDPKLGGVMALDYDSVLGVLWAVCDDGCLGQSAQITFNGTDAPAVAHFARPASMPNVNNEGFATSTLCVDGLRPVWWTEDGVTANALRTASIACVVTPVPPVEEPGDDTGTDAPGTDAGENAAAAPAVKPSTVPGLAQTGADDLTWILVVGGVLVLAGVVLFFVRGRRTSEAEPVDAGESTN</sequence>
<dbReference type="InterPro" id="IPR001322">
    <property type="entry name" value="Lamin_tail_dom"/>
</dbReference>
<dbReference type="RefSeq" id="WP_124971732.1">
    <property type="nucleotide sequence ID" value="NZ_RQVS01000006.1"/>
</dbReference>
<feature type="transmembrane region" description="Helical" evidence="2">
    <location>
        <begin position="934"/>
        <end position="954"/>
    </location>
</feature>
<feature type="domain" description="LTD" evidence="4">
    <location>
        <begin position="171"/>
        <end position="285"/>
    </location>
</feature>
<dbReference type="Pfam" id="PF00932">
    <property type="entry name" value="LTD"/>
    <property type="match status" value="4"/>
</dbReference>
<comment type="caution">
    <text evidence="5">The sequence shown here is derived from an EMBL/GenBank/DDBJ whole genome shotgun (WGS) entry which is preliminary data.</text>
</comment>
<keyword evidence="2" id="KW-0812">Transmembrane</keyword>
<evidence type="ECO:0000256" key="2">
    <source>
        <dbReference type="SAM" id="Phobius"/>
    </source>
</evidence>
<organism evidence="5 6">
    <name type="scientific">Gulosibacter macacae</name>
    <dbReference type="NCBI Taxonomy" id="2488791"/>
    <lineage>
        <taxon>Bacteria</taxon>
        <taxon>Bacillati</taxon>
        <taxon>Actinomycetota</taxon>
        <taxon>Actinomycetes</taxon>
        <taxon>Micrococcales</taxon>
        <taxon>Microbacteriaceae</taxon>
        <taxon>Gulosibacter</taxon>
    </lineage>
</organism>
<feature type="domain" description="LTD" evidence="4">
    <location>
        <begin position="430"/>
        <end position="546"/>
    </location>
</feature>